<dbReference type="EMBL" id="DS027051">
    <property type="protein sequence ID" value="EAW11926.1"/>
    <property type="molecule type" value="Genomic_DNA"/>
</dbReference>
<dbReference type="InterPro" id="IPR035994">
    <property type="entry name" value="Nucleoside_phosphorylase_sf"/>
</dbReference>
<dbReference type="GeneID" id="4705615"/>
<evidence type="ECO:0008006" key="3">
    <source>
        <dbReference type="Google" id="ProtNLM"/>
    </source>
</evidence>
<dbReference type="RefSeq" id="XP_001273352.1">
    <property type="nucleotide sequence ID" value="XM_001273351.1"/>
</dbReference>
<protein>
    <recommendedName>
        <fullName evidence="3">Nucleoside phosphorylase domain-containing protein</fullName>
    </recommendedName>
</protein>
<gene>
    <name evidence="1" type="ORF">ACLA_006840</name>
</gene>
<name>A1CDJ9_ASPCL</name>
<proteinExistence type="predicted"/>
<dbReference type="KEGG" id="act:ACLA_006840"/>
<evidence type="ECO:0000313" key="1">
    <source>
        <dbReference type="EMBL" id="EAW11926.1"/>
    </source>
</evidence>
<dbReference type="PANTHER" id="PTHR46082:SF6">
    <property type="entry name" value="AAA+ ATPASE DOMAIN-CONTAINING PROTEIN-RELATED"/>
    <property type="match status" value="1"/>
</dbReference>
<dbReference type="GO" id="GO:0003824">
    <property type="term" value="F:catalytic activity"/>
    <property type="evidence" value="ECO:0007669"/>
    <property type="project" value="InterPro"/>
</dbReference>
<dbReference type="AlphaFoldDB" id="A1CDJ9"/>
<dbReference type="SUPFAM" id="SSF53167">
    <property type="entry name" value="Purine and uridine phosphorylases"/>
    <property type="match status" value="1"/>
</dbReference>
<dbReference type="GO" id="GO:0009116">
    <property type="term" value="P:nucleoside metabolic process"/>
    <property type="evidence" value="ECO:0007669"/>
    <property type="project" value="InterPro"/>
</dbReference>
<dbReference type="HOGENOM" id="CLU_564950_0_0_1"/>
<organism evidence="1 2">
    <name type="scientific">Aspergillus clavatus (strain ATCC 1007 / CBS 513.65 / DSM 816 / NCTC 3887 / NRRL 1 / QM 1276 / 107)</name>
    <dbReference type="NCBI Taxonomy" id="344612"/>
    <lineage>
        <taxon>Eukaryota</taxon>
        <taxon>Fungi</taxon>
        <taxon>Dikarya</taxon>
        <taxon>Ascomycota</taxon>
        <taxon>Pezizomycotina</taxon>
        <taxon>Eurotiomycetes</taxon>
        <taxon>Eurotiomycetidae</taxon>
        <taxon>Eurotiales</taxon>
        <taxon>Aspergillaceae</taxon>
        <taxon>Aspergillus</taxon>
        <taxon>Aspergillus subgen. Fumigati</taxon>
    </lineage>
</organism>
<evidence type="ECO:0000313" key="2">
    <source>
        <dbReference type="Proteomes" id="UP000006701"/>
    </source>
</evidence>
<sequence length="483" mass="54287">MASILDIRDDPSTPPTALSAPPLHTEFMVGWICVLKEEYRAAVSVLDERYDAAGLIRGQGDRNHYVLGRVGGHHIMINLPPAEMYGQTHASRIAIDMKSTFPRIRCVLLVGIAGGAPSPKHDIRLGDVVLGTRVVPYATGKETDDGFERTGMVRTPPRELLEAITFLEERMWSEDLSLSESIERIRAKTTRGQTAFLRPANDRLYKDGFLHQETVCDCLQPESQQQANLIPRRLREGDLVQLFKGSIGSDNRVMKNAQTRNDIAKREKILCYEMEAAAVMEITPCLPIQGISNYADGHKNDDWCLYAALAAAVCARELLLSISPQIVAQYPLTLSGTLLDRYITDVARNPHAFSSNETEKLRQNRNSLIERHPLIEELLKQQLRKMEDGSDGDIEDVQNEVKRLQDLQATLKRHLDDLGPIMDRHNDLLLSHDAAVRDEYTYLQAQVQMDSKAMEDFAVVAQSSLQTTGKMLKLCSLKMRNKE</sequence>
<keyword evidence="2" id="KW-1185">Reference proteome</keyword>
<dbReference type="PANTHER" id="PTHR46082">
    <property type="entry name" value="ATP/GTP-BINDING PROTEIN-RELATED"/>
    <property type="match status" value="1"/>
</dbReference>
<dbReference type="Proteomes" id="UP000006701">
    <property type="component" value="Unassembled WGS sequence"/>
</dbReference>
<dbReference type="InterPro" id="IPR053137">
    <property type="entry name" value="NLR-like"/>
</dbReference>
<dbReference type="Gene3D" id="3.40.50.1580">
    <property type="entry name" value="Nucleoside phosphorylase domain"/>
    <property type="match status" value="1"/>
</dbReference>
<accession>A1CDJ9</accession>
<dbReference type="OrthoDB" id="1577640at2759"/>
<dbReference type="VEuPathDB" id="FungiDB:ACLA_006840"/>
<dbReference type="eggNOG" id="ENOG502T1YR">
    <property type="taxonomic scope" value="Eukaryota"/>
</dbReference>
<dbReference type="OMA" id="DGWHAYA"/>
<dbReference type="STRING" id="344612.A1CDJ9"/>
<reference evidence="1 2" key="1">
    <citation type="journal article" date="2008" name="PLoS Genet.">
        <title>Genomic islands in the pathogenic filamentous fungus Aspergillus fumigatus.</title>
        <authorList>
            <person name="Fedorova N.D."/>
            <person name="Khaldi N."/>
            <person name="Joardar V.S."/>
            <person name="Maiti R."/>
            <person name="Amedeo P."/>
            <person name="Anderson M.J."/>
            <person name="Crabtree J."/>
            <person name="Silva J.C."/>
            <person name="Badger J.H."/>
            <person name="Albarraq A."/>
            <person name="Angiuoli S."/>
            <person name="Bussey H."/>
            <person name="Bowyer P."/>
            <person name="Cotty P.J."/>
            <person name="Dyer P.S."/>
            <person name="Egan A."/>
            <person name="Galens K."/>
            <person name="Fraser-Liggett C.M."/>
            <person name="Haas B.J."/>
            <person name="Inman J.M."/>
            <person name="Kent R."/>
            <person name="Lemieux S."/>
            <person name="Malavazi I."/>
            <person name="Orvis J."/>
            <person name="Roemer T."/>
            <person name="Ronning C.M."/>
            <person name="Sundaram J.P."/>
            <person name="Sutton G."/>
            <person name="Turner G."/>
            <person name="Venter J.C."/>
            <person name="White O.R."/>
            <person name="Whitty B.R."/>
            <person name="Youngman P."/>
            <person name="Wolfe K.H."/>
            <person name="Goldman G.H."/>
            <person name="Wortman J.R."/>
            <person name="Jiang B."/>
            <person name="Denning D.W."/>
            <person name="Nierman W.C."/>
        </authorList>
    </citation>
    <scope>NUCLEOTIDE SEQUENCE [LARGE SCALE GENOMIC DNA]</scope>
    <source>
        <strain evidence="2">ATCC 1007 / CBS 513.65 / DSM 816 / NCTC 3887 / NRRL 1</strain>
    </source>
</reference>